<comment type="subcellular location">
    <subcellularLocation>
        <location evidence="4">Endoplasmic reticulum membrane</location>
        <topology evidence="4">Peripheral membrane protein</topology>
    </subcellularLocation>
    <subcellularLocation>
        <location evidence="3">Microsome membrane</location>
        <topology evidence="3">Peripheral membrane protein</topology>
    </subcellularLocation>
</comment>
<dbReference type="InterPro" id="IPR001128">
    <property type="entry name" value="Cyt_P450"/>
</dbReference>
<dbReference type="CDD" id="cd11056">
    <property type="entry name" value="CYP6-like"/>
    <property type="match status" value="1"/>
</dbReference>
<dbReference type="Pfam" id="PF00067">
    <property type="entry name" value="p450"/>
    <property type="match status" value="1"/>
</dbReference>
<keyword evidence="13" id="KW-0472">Membrane</keyword>
<evidence type="ECO:0000256" key="4">
    <source>
        <dbReference type="ARBA" id="ARBA00004406"/>
    </source>
</evidence>
<dbReference type="OrthoDB" id="2789670at2759"/>
<evidence type="ECO:0000313" key="16">
    <source>
        <dbReference type="EMBL" id="CAG9805407.1"/>
    </source>
</evidence>
<dbReference type="EMBL" id="OU895878">
    <property type="protein sequence ID" value="CAG9805407.1"/>
    <property type="molecule type" value="Genomic_DNA"/>
</dbReference>
<dbReference type="GO" id="GO:0005506">
    <property type="term" value="F:iron ion binding"/>
    <property type="evidence" value="ECO:0007669"/>
    <property type="project" value="InterPro"/>
</dbReference>
<keyword evidence="9" id="KW-0492">Microsome</keyword>
<feature type="binding site" description="axial binding residue" evidence="14">
    <location>
        <position position="432"/>
    </location>
    <ligand>
        <name>heme</name>
        <dbReference type="ChEBI" id="CHEBI:30413"/>
    </ligand>
    <ligandPart>
        <name>Fe</name>
        <dbReference type="ChEBI" id="CHEBI:18248"/>
    </ligandPart>
</feature>
<evidence type="ECO:0000256" key="5">
    <source>
        <dbReference type="ARBA" id="ARBA00010617"/>
    </source>
</evidence>
<reference evidence="16" key="1">
    <citation type="submission" date="2022-01" db="EMBL/GenBank/DDBJ databases">
        <authorList>
            <person name="King R."/>
        </authorList>
    </citation>
    <scope>NUCLEOTIDE SEQUENCE</scope>
</reference>
<keyword evidence="10 15" id="KW-0560">Oxidoreductase</keyword>
<evidence type="ECO:0000256" key="15">
    <source>
        <dbReference type="RuleBase" id="RU000461"/>
    </source>
</evidence>
<dbReference type="PANTHER" id="PTHR24292:SF84">
    <property type="entry name" value="CYTOCHROME P450 28A5-RELATED"/>
    <property type="match status" value="1"/>
</dbReference>
<dbReference type="GO" id="GO:0004497">
    <property type="term" value="F:monooxygenase activity"/>
    <property type="evidence" value="ECO:0007669"/>
    <property type="project" value="UniProtKB-KW"/>
</dbReference>
<dbReference type="PRINTS" id="PR00385">
    <property type="entry name" value="P450"/>
</dbReference>
<dbReference type="GO" id="GO:0005789">
    <property type="term" value="C:endoplasmic reticulum membrane"/>
    <property type="evidence" value="ECO:0007669"/>
    <property type="project" value="UniProtKB-SubCell"/>
</dbReference>
<keyword evidence="7 14" id="KW-0479">Metal-binding</keyword>
<evidence type="ECO:0000256" key="2">
    <source>
        <dbReference type="ARBA" id="ARBA00003690"/>
    </source>
</evidence>
<evidence type="ECO:0000256" key="10">
    <source>
        <dbReference type="ARBA" id="ARBA00023002"/>
    </source>
</evidence>
<proteinExistence type="inferred from homology"/>
<dbReference type="InterPro" id="IPR036396">
    <property type="entry name" value="Cyt_P450_sf"/>
</dbReference>
<keyword evidence="12 15" id="KW-0503">Monooxygenase</keyword>
<keyword evidence="6 14" id="KW-0349">Heme</keyword>
<evidence type="ECO:0000256" key="3">
    <source>
        <dbReference type="ARBA" id="ARBA00004174"/>
    </source>
</evidence>
<evidence type="ECO:0000256" key="7">
    <source>
        <dbReference type="ARBA" id="ARBA00022723"/>
    </source>
</evidence>
<organism evidence="16 17">
    <name type="scientific">Chironomus riparius</name>
    <dbReference type="NCBI Taxonomy" id="315576"/>
    <lineage>
        <taxon>Eukaryota</taxon>
        <taxon>Metazoa</taxon>
        <taxon>Ecdysozoa</taxon>
        <taxon>Arthropoda</taxon>
        <taxon>Hexapoda</taxon>
        <taxon>Insecta</taxon>
        <taxon>Pterygota</taxon>
        <taxon>Neoptera</taxon>
        <taxon>Endopterygota</taxon>
        <taxon>Diptera</taxon>
        <taxon>Nematocera</taxon>
        <taxon>Chironomoidea</taxon>
        <taxon>Chironomidae</taxon>
        <taxon>Chironominae</taxon>
        <taxon>Chironomus</taxon>
    </lineage>
</organism>
<evidence type="ECO:0000313" key="17">
    <source>
        <dbReference type="Proteomes" id="UP001153620"/>
    </source>
</evidence>
<evidence type="ECO:0000256" key="1">
    <source>
        <dbReference type="ARBA" id="ARBA00001971"/>
    </source>
</evidence>
<dbReference type="AlphaFoldDB" id="A0A9N9RYU1"/>
<dbReference type="Gene3D" id="1.10.630.10">
    <property type="entry name" value="Cytochrome P450"/>
    <property type="match status" value="1"/>
</dbReference>
<evidence type="ECO:0000256" key="6">
    <source>
        <dbReference type="ARBA" id="ARBA00022617"/>
    </source>
</evidence>
<evidence type="ECO:0000256" key="9">
    <source>
        <dbReference type="ARBA" id="ARBA00022848"/>
    </source>
</evidence>
<reference evidence="16" key="2">
    <citation type="submission" date="2022-10" db="EMBL/GenBank/DDBJ databases">
        <authorList>
            <consortium name="ENA_rothamsted_submissions"/>
            <consortium name="culmorum"/>
            <person name="King R."/>
        </authorList>
    </citation>
    <scope>NUCLEOTIDE SEQUENCE</scope>
</reference>
<dbReference type="SUPFAM" id="SSF48264">
    <property type="entry name" value="Cytochrome P450"/>
    <property type="match status" value="1"/>
</dbReference>
<keyword evidence="17" id="KW-1185">Reference proteome</keyword>
<evidence type="ECO:0000256" key="12">
    <source>
        <dbReference type="ARBA" id="ARBA00023033"/>
    </source>
</evidence>
<dbReference type="PRINTS" id="PR00463">
    <property type="entry name" value="EP450I"/>
</dbReference>
<accession>A0A9N9RYU1</accession>
<name>A0A9N9RYU1_9DIPT</name>
<evidence type="ECO:0000256" key="13">
    <source>
        <dbReference type="ARBA" id="ARBA00023136"/>
    </source>
</evidence>
<dbReference type="InterPro" id="IPR050476">
    <property type="entry name" value="Insect_CytP450_Detox"/>
</dbReference>
<dbReference type="InterPro" id="IPR002401">
    <property type="entry name" value="Cyt_P450_E_grp-I"/>
</dbReference>
<comment type="similarity">
    <text evidence="5 15">Belongs to the cytochrome P450 family.</text>
</comment>
<protein>
    <recommendedName>
        <fullName evidence="18">Cytochrome P450</fullName>
    </recommendedName>
</protein>
<gene>
    <name evidence="16" type="ORF">CHIRRI_LOCUS8279</name>
</gene>
<comment type="cofactor">
    <cofactor evidence="1 14">
        <name>heme</name>
        <dbReference type="ChEBI" id="CHEBI:30413"/>
    </cofactor>
</comment>
<evidence type="ECO:0008006" key="18">
    <source>
        <dbReference type="Google" id="ProtNLM"/>
    </source>
</evidence>
<dbReference type="PROSITE" id="PS00086">
    <property type="entry name" value="CYTOCHROME_P450"/>
    <property type="match status" value="1"/>
</dbReference>
<keyword evidence="11 14" id="KW-0408">Iron</keyword>
<evidence type="ECO:0000256" key="11">
    <source>
        <dbReference type="ARBA" id="ARBA00023004"/>
    </source>
</evidence>
<keyword evidence="8" id="KW-0256">Endoplasmic reticulum</keyword>
<evidence type="ECO:0000256" key="14">
    <source>
        <dbReference type="PIRSR" id="PIRSR602401-1"/>
    </source>
</evidence>
<comment type="function">
    <text evidence="2">May be involved in the metabolism of insect hormones and in the breakdown of synthetic insecticides.</text>
</comment>
<sequence length="487" mass="56144">MFLIIFSVISLVIAGILFGISQRFKYFSKQGIPGPKPKFFFGHTKESFLGKKNVIYEIDDVYRYSRGKYPFVGFFTALKPYFLVIDPEILKKVLITDFKVFRNNDFSKMVSKRRDPILALNPFFMVDDLWNEKRAEMTPAMTKNKLKLIYPIAIETTKKLIDHVNEKLTKPYDIKELCSRYTCDLISSCLFNVDAHCLTSDNPEIYDHSRKVMNGIIGAFSKKCSSQMFPPESAAFFKRLTIEAIRHRNEMSFKPDDLLDHIIATQQKKSFSEDDLMSQVWTIFMDSFETSGLVLQYTLYELARNQKAQDKLREEINANLDDEGEHITFETIMELEYLDQVFHEALRLHPPIVYTTRVCAESFEIDGAKGHKYQMKKGDVAMIPIYSIHRDPDHFPHPESFEPERFDASNGGVKAFTDRCVLLPFGSGGRICVGVKLANVIIKTAVVEIVKNYRISVDESVPYHLEIGIKEFLNVVTSTLLINFQRL</sequence>
<dbReference type="GO" id="GO:0016705">
    <property type="term" value="F:oxidoreductase activity, acting on paired donors, with incorporation or reduction of molecular oxygen"/>
    <property type="evidence" value="ECO:0007669"/>
    <property type="project" value="InterPro"/>
</dbReference>
<dbReference type="Proteomes" id="UP001153620">
    <property type="component" value="Chromosome 2"/>
</dbReference>
<evidence type="ECO:0000256" key="8">
    <source>
        <dbReference type="ARBA" id="ARBA00022824"/>
    </source>
</evidence>
<dbReference type="PANTHER" id="PTHR24292">
    <property type="entry name" value="CYTOCHROME P450"/>
    <property type="match status" value="1"/>
</dbReference>
<dbReference type="GO" id="GO:0020037">
    <property type="term" value="F:heme binding"/>
    <property type="evidence" value="ECO:0007669"/>
    <property type="project" value="InterPro"/>
</dbReference>
<dbReference type="InterPro" id="IPR017972">
    <property type="entry name" value="Cyt_P450_CS"/>
</dbReference>